<dbReference type="Proteomes" id="UP001363622">
    <property type="component" value="Unassembled WGS sequence"/>
</dbReference>
<organism evidence="1 2">
    <name type="scientific">Phyllosticta citriasiana</name>
    <dbReference type="NCBI Taxonomy" id="595635"/>
    <lineage>
        <taxon>Eukaryota</taxon>
        <taxon>Fungi</taxon>
        <taxon>Dikarya</taxon>
        <taxon>Ascomycota</taxon>
        <taxon>Pezizomycotina</taxon>
        <taxon>Dothideomycetes</taxon>
        <taxon>Dothideomycetes incertae sedis</taxon>
        <taxon>Botryosphaeriales</taxon>
        <taxon>Phyllostictaceae</taxon>
        <taxon>Phyllosticta</taxon>
    </lineage>
</organism>
<sequence>MFWCVPLTHCQTHCQISQVSPLGTPGALTCSNSRAATSEVYSTRLCRLQQSRRRKYELRPLEVGCLTQLRHGRAVSPTGQRRSERHSDLIRGARISFLSLSLLGSRHPFASPAGPEHLCSATCTTEHMDRPIASTPSRESGPSLRKLPLRVYFEAFESTNPGQWVEMLALPVGRGNPDFFLCLATSCMEKLRAQVEKQFSRPSIGNIRGRLSPA</sequence>
<proteinExistence type="predicted"/>
<reference evidence="1 2" key="1">
    <citation type="submission" date="2024-04" db="EMBL/GenBank/DDBJ databases">
        <title>Phyllosticta paracitricarpa is synonymous to the EU quarantine fungus P. citricarpa based on phylogenomic analyses.</title>
        <authorList>
            <consortium name="Lawrence Berkeley National Laboratory"/>
            <person name="Van Ingen-Buijs V.A."/>
            <person name="Van Westerhoven A.C."/>
            <person name="Haridas S."/>
            <person name="Skiadas P."/>
            <person name="Martin F."/>
            <person name="Groenewald J.Z."/>
            <person name="Crous P.W."/>
            <person name="Seidl M.F."/>
        </authorList>
    </citation>
    <scope>NUCLEOTIDE SEQUENCE [LARGE SCALE GENOMIC DNA]</scope>
    <source>
        <strain evidence="1 2">CBS 123371</strain>
    </source>
</reference>
<dbReference type="EMBL" id="JBBPHU010000004">
    <property type="protein sequence ID" value="KAK7519110.1"/>
    <property type="molecule type" value="Genomic_DNA"/>
</dbReference>
<comment type="caution">
    <text evidence="1">The sequence shown here is derived from an EMBL/GenBank/DDBJ whole genome shotgun (WGS) entry which is preliminary data.</text>
</comment>
<protein>
    <submittedName>
        <fullName evidence="1">Uncharacterized protein</fullName>
    </submittedName>
</protein>
<keyword evidence="2" id="KW-1185">Reference proteome</keyword>
<accession>A0ABR1KRW0</accession>
<evidence type="ECO:0000313" key="1">
    <source>
        <dbReference type="EMBL" id="KAK7519110.1"/>
    </source>
</evidence>
<name>A0ABR1KRW0_9PEZI</name>
<evidence type="ECO:0000313" key="2">
    <source>
        <dbReference type="Proteomes" id="UP001363622"/>
    </source>
</evidence>
<gene>
    <name evidence="1" type="ORF">IWZ03DRAFT_164763</name>
</gene>